<name>A0ABX2H992_9FIRM</name>
<feature type="transmembrane region" description="Helical" evidence="7">
    <location>
        <begin position="162"/>
        <end position="183"/>
    </location>
</feature>
<feature type="transmembrane region" description="Helical" evidence="7">
    <location>
        <begin position="236"/>
        <end position="254"/>
    </location>
</feature>
<keyword evidence="5 7" id="KW-1133">Transmembrane helix</keyword>
<gene>
    <name evidence="9" type="ORF">G5B17_15395</name>
</gene>
<dbReference type="InterPro" id="IPR000515">
    <property type="entry name" value="MetI-like"/>
</dbReference>
<proteinExistence type="inferred from homology"/>
<accession>A0ABX2H992</accession>
<dbReference type="SUPFAM" id="SSF161098">
    <property type="entry name" value="MetI-like"/>
    <property type="match status" value="1"/>
</dbReference>
<feature type="transmembrane region" description="Helical" evidence="7">
    <location>
        <begin position="20"/>
        <end position="44"/>
    </location>
</feature>
<keyword evidence="10" id="KW-1185">Reference proteome</keyword>
<comment type="caution">
    <text evidence="9">The sequence shown here is derived from an EMBL/GenBank/DDBJ whole genome shotgun (WGS) entry which is preliminary data.</text>
</comment>
<dbReference type="EMBL" id="JAAITS010000049">
    <property type="protein sequence ID" value="NSG86759.1"/>
    <property type="molecule type" value="Genomic_DNA"/>
</dbReference>
<dbReference type="PANTHER" id="PTHR30193:SF37">
    <property type="entry name" value="INNER MEMBRANE ABC TRANSPORTER PERMEASE PROTEIN YCJO"/>
    <property type="match status" value="1"/>
</dbReference>
<comment type="similarity">
    <text evidence="7">Belongs to the binding-protein-dependent transport system permease family.</text>
</comment>
<feature type="domain" description="ABC transmembrane type-1" evidence="8">
    <location>
        <begin position="76"/>
        <end position="287"/>
    </location>
</feature>
<evidence type="ECO:0000313" key="9">
    <source>
        <dbReference type="EMBL" id="NSG86759.1"/>
    </source>
</evidence>
<evidence type="ECO:0000256" key="6">
    <source>
        <dbReference type="ARBA" id="ARBA00023136"/>
    </source>
</evidence>
<evidence type="ECO:0000256" key="1">
    <source>
        <dbReference type="ARBA" id="ARBA00004651"/>
    </source>
</evidence>
<feature type="transmembrane region" description="Helical" evidence="7">
    <location>
        <begin position="80"/>
        <end position="101"/>
    </location>
</feature>
<dbReference type="Proteomes" id="UP001644719">
    <property type="component" value="Unassembled WGS sequence"/>
</dbReference>
<dbReference type="RefSeq" id="WP_173736501.1">
    <property type="nucleotide sequence ID" value="NZ_JAAITS010000049.1"/>
</dbReference>
<feature type="transmembrane region" description="Helical" evidence="7">
    <location>
        <begin position="136"/>
        <end position="155"/>
    </location>
</feature>
<feature type="transmembrane region" description="Helical" evidence="7">
    <location>
        <begin position="274"/>
        <end position="291"/>
    </location>
</feature>
<dbReference type="InterPro" id="IPR051393">
    <property type="entry name" value="ABC_transporter_permease"/>
</dbReference>
<reference evidence="9 10" key="1">
    <citation type="journal article" date="2020" name="Cell Host Microbe">
        <title>Functional and Genomic Variation between Human-Derived Isolates of Lachnospiraceae Reveals Inter- and Intra-Species Diversity.</title>
        <authorList>
            <person name="Sorbara M.T."/>
            <person name="Littmann E.R."/>
            <person name="Fontana E."/>
            <person name="Moody T.U."/>
            <person name="Kohout C.E."/>
            <person name="Gjonbalaj M."/>
            <person name="Eaton V."/>
            <person name="Seok R."/>
            <person name="Leiner I.M."/>
            <person name="Pamer E.G."/>
        </authorList>
    </citation>
    <scope>NUCLEOTIDE SEQUENCE [LARGE SCALE GENOMIC DNA]</scope>
    <source>
        <strain evidence="9 10">MSK.17.74</strain>
    </source>
</reference>
<sequence>MQANSQKRRARKTALEFAGYVAPAVFFITLFVGIPFVMCIYYSFRKWNGIGKTSEFVGLENYIRLFTNDPAFVSALKYTFIYAIGTVLIVNVLAIFFAALLESKIKGRGFFRAAFYIPNIISLVIIGFIWKFICTRVFEALMSITGWGIFGLSWLGDSQLAVFSTIIVSVWQSLGFYILIYVAGMQGVPTELNESADLDGAGAVRRFFSITIPLIMPSISFCMFHSVANSLKMFELIFSLTGGGPGTSTTSIALDIYNTAFNNSRYGYGSAKSVILFIIVLVISVIQVNFFKGKEVEA</sequence>
<dbReference type="PANTHER" id="PTHR30193">
    <property type="entry name" value="ABC TRANSPORTER PERMEASE PROTEIN"/>
    <property type="match status" value="1"/>
</dbReference>
<keyword evidence="3" id="KW-1003">Cell membrane</keyword>
<feature type="transmembrane region" description="Helical" evidence="7">
    <location>
        <begin position="113"/>
        <end position="130"/>
    </location>
</feature>
<dbReference type="PROSITE" id="PS50928">
    <property type="entry name" value="ABC_TM1"/>
    <property type="match status" value="1"/>
</dbReference>
<evidence type="ECO:0000256" key="2">
    <source>
        <dbReference type="ARBA" id="ARBA00022448"/>
    </source>
</evidence>
<evidence type="ECO:0000256" key="5">
    <source>
        <dbReference type="ARBA" id="ARBA00022989"/>
    </source>
</evidence>
<dbReference type="InterPro" id="IPR035906">
    <property type="entry name" value="MetI-like_sf"/>
</dbReference>
<evidence type="ECO:0000313" key="10">
    <source>
        <dbReference type="Proteomes" id="UP001644719"/>
    </source>
</evidence>
<evidence type="ECO:0000256" key="7">
    <source>
        <dbReference type="RuleBase" id="RU363032"/>
    </source>
</evidence>
<dbReference type="Pfam" id="PF00528">
    <property type="entry name" value="BPD_transp_1"/>
    <property type="match status" value="1"/>
</dbReference>
<keyword evidence="4 7" id="KW-0812">Transmembrane</keyword>
<keyword evidence="2 7" id="KW-0813">Transport</keyword>
<feature type="transmembrane region" description="Helical" evidence="7">
    <location>
        <begin position="203"/>
        <end position="224"/>
    </location>
</feature>
<evidence type="ECO:0000256" key="4">
    <source>
        <dbReference type="ARBA" id="ARBA00022692"/>
    </source>
</evidence>
<protein>
    <submittedName>
        <fullName evidence="9">Sugar ABC transporter permease</fullName>
    </submittedName>
</protein>
<organism evidence="9 10">
    <name type="scientific">Blautia faecis</name>
    <dbReference type="NCBI Taxonomy" id="871665"/>
    <lineage>
        <taxon>Bacteria</taxon>
        <taxon>Bacillati</taxon>
        <taxon>Bacillota</taxon>
        <taxon>Clostridia</taxon>
        <taxon>Lachnospirales</taxon>
        <taxon>Lachnospiraceae</taxon>
        <taxon>Blautia</taxon>
    </lineage>
</organism>
<evidence type="ECO:0000256" key="3">
    <source>
        <dbReference type="ARBA" id="ARBA00022475"/>
    </source>
</evidence>
<keyword evidence="6 7" id="KW-0472">Membrane</keyword>
<evidence type="ECO:0000259" key="8">
    <source>
        <dbReference type="PROSITE" id="PS50928"/>
    </source>
</evidence>
<dbReference type="CDD" id="cd06261">
    <property type="entry name" value="TM_PBP2"/>
    <property type="match status" value="1"/>
</dbReference>
<comment type="subcellular location">
    <subcellularLocation>
        <location evidence="1 7">Cell membrane</location>
        <topology evidence="1 7">Multi-pass membrane protein</topology>
    </subcellularLocation>
</comment>
<dbReference type="Gene3D" id="1.10.3720.10">
    <property type="entry name" value="MetI-like"/>
    <property type="match status" value="1"/>
</dbReference>